<evidence type="ECO:0000256" key="1">
    <source>
        <dbReference type="ARBA" id="ARBA00004196"/>
    </source>
</evidence>
<dbReference type="GO" id="GO:0016491">
    <property type="term" value="F:oxidoreductase activity"/>
    <property type="evidence" value="ECO:0007669"/>
    <property type="project" value="InterPro"/>
</dbReference>
<evidence type="ECO:0000313" key="8">
    <source>
        <dbReference type="EMBL" id="RAS79601.1"/>
    </source>
</evidence>
<keyword evidence="6" id="KW-0472">Membrane</keyword>
<dbReference type="Proteomes" id="UP000250174">
    <property type="component" value="Unassembled WGS sequence"/>
</dbReference>
<protein>
    <recommendedName>
        <fullName evidence="7">Thioredoxin domain-containing protein</fullName>
    </recommendedName>
</protein>
<dbReference type="InterPro" id="IPR017937">
    <property type="entry name" value="Thioredoxin_CS"/>
</dbReference>
<proteinExistence type="predicted"/>
<sequence length="196" mass="22330">MFIRYKWRGGRSILKYRTKKFSSSLLTGLVILVLLLGLGYTVYVNFFKNEKNVAKGADLNDIAFDFTLQDLHGNEVSLSDFRGKGVILNFWATYCPPCKKEMPHLNGINEEYKDKGIEVIAVNATEPRVIIRPFVQEYGLDFPILLDRTGSVVDQYDILNIPVTFFINEEGKIIEKSSGELTEESIRSSVKRIIPK</sequence>
<dbReference type="AlphaFoldDB" id="A0AAX1QDI3"/>
<keyword evidence="6" id="KW-1133">Transmembrane helix</keyword>
<dbReference type="PROSITE" id="PS00194">
    <property type="entry name" value="THIOREDOXIN_1"/>
    <property type="match status" value="1"/>
</dbReference>
<keyword evidence="3" id="KW-0735">Signal-anchor</keyword>
<dbReference type="SUPFAM" id="SSF52833">
    <property type="entry name" value="Thioredoxin-like"/>
    <property type="match status" value="1"/>
</dbReference>
<dbReference type="InterPro" id="IPR050553">
    <property type="entry name" value="Thioredoxin_ResA/DsbE_sf"/>
</dbReference>
<dbReference type="GO" id="GO:0017004">
    <property type="term" value="P:cytochrome complex assembly"/>
    <property type="evidence" value="ECO:0007669"/>
    <property type="project" value="UniProtKB-KW"/>
</dbReference>
<organism evidence="8 9">
    <name type="scientific">Priestia endophytica</name>
    <dbReference type="NCBI Taxonomy" id="135735"/>
    <lineage>
        <taxon>Bacteria</taxon>
        <taxon>Bacillati</taxon>
        <taxon>Bacillota</taxon>
        <taxon>Bacilli</taxon>
        <taxon>Bacillales</taxon>
        <taxon>Bacillaceae</taxon>
        <taxon>Priestia</taxon>
    </lineage>
</organism>
<name>A0AAX1QDI3_9BACI</name>
<dbReference type="PANTHER" id="PTHR42852">
    <property type="entry name" value="THIOL:DISULFIDE INTERCHANGE PROTEIN DSBE"/>
    <property type="match status" value="1"/>
</dbReference>
<feature type="domain" description="Thioredoxin" evidence="7">
    <location>
        <begin position="57"/>
        <end position="195"/>
    </location>
</feature>
<evidence type="ECO:0000256" key="4">
    <source>
        <dbReference type="ARBA" id="ARBA00023157"/>
    </source>
</evidence>
<dbReference type="EMBL" id="LVYK01000010">
    <property type="protein sequence ID" value="RAS79601.1"/>
    <property type="molecule type" value="Genomic_DNA"/>
</dbReference>
<dbReference type="Pfam" id="PF00578">
    <property type="entry name" value="AhpC-TSA"/>
    <property type="match status" value="1"/>
</dbReference>
<dbReference type="NCBIfam" id="NF002854">
    <property type="entry name" value="PRK03147.1"/>
    <property type="match status" value="1"/>
</dbReference>
<evidence type="ECO:0000259" key="7">
    <source>
        <dbReference type="PROSITE" id="PS51352"/>
    </source>
</evidence>
<dbReference type="GO" id="GO:0016209">
    <property type="term" value="F:antioxidant activity"/>
    <property type="evidence" value="ECO:0007669"/>
    <property type="project" value="InterPro"/>
</dbReference>
<keyword evidence="6" id="KW-0812">Transmembrane</keyword>
<comment type="caution">
    <text evidence="8">The sequence shown here is derived from an EMBL/GenBank/DDBJ whole genome shotgun (WGS) entry which is preliminary data.</text>
</comment>
<comment type="subcellular location">
    <subcellularLocation>
        <location evidence="1">Cell envelope</location>
    </subcellularLocation>
</comment>
<feature type="transmembrane region" description="Helical" evidence="6">
    <location>
        <begin position="21"/>
        <end position="43"/>
    </location>
</feature>
<dbReference type="GO" id="GO:0030313">
    <property type="term" value="C:cell envelope"/>
    <property type="evidence" value="ECO:0007669"/>
    <property type="project" value="UniProtKB-SubCell"/>
</dbReference>
<evidence type="ECO:0000256" key="6">
    <source>
        <dbReference type="SAM" id="Phobius"/>
    </source>
</evidence>
<keyword evidence="2" id="KW-0201">Cytochrome c-type biogenesis</keyword>
<evidence type="ECO:0000256" key="2">
    <source>
        <dbReference type="ARBA" id="ARBA00022748"/>
    </source>
</evidence>
<accession>A0AAX1QDI3</accession>
<dbReference type="PROSITE" id="PS51352">
    <property type="entry name" value="THIOREDOXIN_2"/>
    <property type="match status" value="1"/>
</dbReference>
<keyword evidence="5" id="KW-0676">Redox-active center</keyword>
<evidence type="ECO:0000256" key="3">
    <source>
        <dbReference type="ARBA" id="ARBA00022968"/>
    </source>
</evidence>
<keyword evidence="4" id="KW-1015">Disulfide bond</keyword>
<dbReference type="Gene3D" id="3.40.30.10">
    <property type="entry name" value="Glutaredoxin"/>
    <property type="match status" value="1"/>
</dbReference>
<gene>
    <name evidence="8" type="ORF">A3864_07255</name>
</gene>
<dbReference type="InterPro" id="IPR013766">
    <property type="entry name" value="Thioredoxin_domain"/>
</dbReference>
<dbReference type="InterPro" id="IPR000866">
    <property type="entry name" value="AhpC/TSA"/>
</dbReference>
<dbReference type="PANTHER" id="PTHR42852:SF6">
    <property type="entry name" value="THIOL:DISULFIDE INTERCHANGE PROTEIN DSBE"/>
    <property type="match status" value="1"/>
</dbReference>
<dbReference type="CDD" id="cd02966">
    <property type="entry name" value="TlpA_like_family"/>
    <property type="match status" value="1"/>
</dbReference>
<reference evidence="8 9" key="1">
    <citation type="submission" date="2016-03" db="EMBL/GenBank/DDBJ databases">
        <title>Comparison of Bacillus endophyticus and B. anthracis characteristics using whole genome sequence analysis and microbiological techniques.</title>
        <authorList>
            <person name="Lekota K.E."/>
            <person name="Mafofo J."/>
            <person name="Rees J."/>
            <person name="Muchadeyi F.C."/>
            <person name="Madoroba E."/>
            <person name="Van Heerden H."/>
        </authorList>
    </citation>
    <scope>NUCLEOTIDE SEQUENCE [LARGE SCALE GENOMIC DNA]</scope>
    <source>
        <strain evidence="8 9">3631_10C</strain>
    </source>
</reference>
<dbReference type="InterPro" id="IPR036249">
    <property type="entry name" value="Thioredoxin-like_sf"/>
</dbReference>
<evidence type="ECO:0000256" key="5">
    <source>
        <dbReference type="ARBA" id="ARBA00023284"/>
    </source>
</evidence>
<evidence type="ECO:0000313" key="9">
    <source>
        <dbReference type="Proteomes" id="UP000250174"/>
    </source>
</evidence>